<dbReference type="AlphaFoldDB" id="A0A229UMH9"/>
<organism evidence="2 3">
    <name type="scientific">Paenibacillus rigui</name>
    <dbReference type="NCBI Taxonomy" id="554312"/>
    <lineage>
        <taxon>Bacteria</taxon>
        <taxon>Bacillati</taxon>
        <taxon>Bacillota</taxon>
        <taxon>Bacilli</taxon>
        <taxon>Bacillales</taxon>
        <taxon>Paenibacillaceae</taxon>
        <taxon>Paenibacillus</taxon>
    </lineage>
</organism>
<dbReference type="OrthoDB" id="5136768at2"/>
<proteinExistence type="predicted"/>
<keyword evidence="1" id="KW-0732">Signal</keyword>
<name>A0A229UMH9_9BACL</name>
<evidence type="ECO:0000313" key="2">
    <source>
        <dbReference type="EMBL" id="OXM84571.1"/>
    </source>
</evidence>
<accession>A0A229UMH9</accession>
<keyword evidence="3" id="KW-1185">Reference proteome</keyword>
<feature type="chain" id="PRO_5012443774" description="CBM6 domain-containing protein" evidence="1">
    <location>
        <begin position="25"/>
        <end position="558"/>
    </location>
</feature>
<dbReference type="Proteomes" id="UP000215509">
    <property type="component" value="Unassembled WGS sequence"/>
</dbReference>
<evidence type="ECO:0000313" key="3">
    <source>
        <dbReference type="Proteomes" id="UP000215509"/>
    </source>
</evidence>
<dbReference type="EMBL" id="NMQW01000028">
    <property type="protein sequence ID" value="OXM84571.1"/>
    <property type="molecule type" value="Genomic_DNA"/>
</dbReference>
<protein>
    <recommendedName>
        <fullName evidence="4">CBM6 domain-containing protein</fullName>
    </recommendedName>
</protein>
<gene>
    <name evidence="2" type="ORF">CF651_19900</name>
</gene>
<feature type="signal peptide" evidence="1">
    <location>
        <begin position="1"/>
        <end position="24"/>
    </location>
</feature>
<evidence type="ECO:0008006" key="4">
    <source>
        <dbReference type="Google" id="ProtNLM"/>
    </source>
</evidence>
<evidence type="ECO:0000256" key="1">
    <source>
        <dbReference type="SAM" id="SignalP"/>
    </source>
</evidence>
<reference evidence="2 3" key="1">
    <citation type="submission" date="2017-07" db="EMBL/GenBank/DDBJ databases">
        <title>Genome sequencing and assembly of Paenibacillus rigui.</title>
        <authorList>
            <person name="Mayilraj S."/>
        </authorList>
    </citation>
    <scope>NUCLEOTIDE SEQUENCE [LARGE SCALE GENOMIC DNA]</scope>
    <source>
        <strain evidence="2 3">JCM 16352</strain>
    </source>
</reference>
<comment type="caution">
    <text evidence="2">The sequence shown here is derived from an EMBL/GenBank/DDBJ whole genome shotgun (WGS) entry which is preliminary data.</text>
</comment>
<sequence>MKKRAIPVLVAMSLLFSMATSTFASTVSSDSNNLETSRNGIGRVAISTIPLPSSVKKLESSTYTYSGKVLMIYKTENDIQTADFWNIAVMNDDGTNLRVIYSGVIPTKPKSPGIRIMPFQDNKRVLLGDYVLECEPNIDNSTSAKIVPVVYPSSLVDDARITTHWSEIIIAPDNKHMSWTILRSDIGGAAAIGVLARKTDNYIIENAQLISSIPAFTNDPNKPGFIVPNPLRGGEVKQFVKGGNAISVVGGKAFSTPDSVVQDLNTDKTTQITYTPGYDETTIFSPDERLGMVMSTRFSEHTDPAIFGIMPRPYGIYAFTDMMWPLYTYAITGVRNFREGNIGPALIDIHRSINQPGYKGVQLTTDPNWVYYSPMSWHPNGKRAMWLEVFRGSGGSQMRIQKVSLLDYKPHQPVPIKPTTDHIPYGIKDLTVLNSVNPNVTEKIAGKNSGYINYNRNASSIFSGQTEVQYVNFSDDGVNFYNGSEKIHINAGGESRYEANVQLTGSKPGEMKFRATFSALGGATPAKLLFDIDADGKPKSYGYATYGGTTLHIEDLLE</sequence>